<keyword evidence="2" id="KW-0472">Membrane</keyword>
<evidence type="ECO:0000313" key="4">
    <source>
        <dbReference type="Proteomes" id="UP001250214"/>
    </source>
</evidence>
<sequence length="166" mass="16517">MSTPSLTPHSARIGGILLISLVGVAYGGTYLLQLVTGSPGQTDVQLAFARAGHAHAGVLLILGLVCLLLADAVGSRGPWGLVARLGVPVAAILMPLGFFTSVAGAGTTEPNALVALVWIGGLCLAAGVLTLGVQLLRAGWTATPGVDTPRPGAAASGQSRSTTETT</sequence>
<dbReference type="EMBL" id="JAVLVT010000005">
    <property type="protein sequence ID" value="MDS1271033.1"/>
    <property type="molecule type" value="Genomic_DNA"/>
</dbReference>
<evidence type="ECO:0000256" key="2">
    <source>
        <dbReference type="SAM" id="Phobius"/>
    </source>
</evidence>
<evidence type="ECO:0008006" key="5">
    <source>
        <dbReference type="Google" id="ProtNLM"/>
    </source>
</evidence>
<feature type="transmembrane region" description="Helical" evidence="2">
    <location>
        <begin position="112"/>
        <end position="133"/>
    </location>
</feature>
<name>A0ABU2H6V2_9ACTN</name>
<comment type="caution">
    <text evidence="3">The sequence shown here is derived from an EMBL/GenBank/DDBJ whole genome shotgun (WGS) entry which is preliminary data.</text>
</comment>
<organism evidence="3 4">
    <name type="scientific">Lipingzhangella rawalii</name>
    <dbReference type="NCBI Taxonomy" id="2055835"/>
    <lineage>
        <taxon>Bacteria</taxon>
        <taxon>Bacillati</taxon>
        <taxon>Actinomycetota</taxon>
        <taxon>Actinomycetes</taxon>
        <taxon>Streptosporangiales</taxon>
        <taxon>Nocardiopsidaceae</taxon>
        <taxon>Lipingzhangella</taxon>
    </lineage>
</organism>
<gene>
    <name evidence="3" type="ORF">RIF23_12060</name>
</gene>
<feature type="compositionally biased region" description="Polar residues" evidence="1">
    <location>
        <begin position="156"/>
        <end position="166"/>
    </location>
</feature>
<accession>A0ABU2H6V2</accession>
<keyword evidence="4" id="KW-1185">Reference proteome</keyword>
<feature type="transmembrane region" description="Helical" evidence="2">
    <location>
        <begin position="85"/>
        <end position="106"/>
    </location>
</feature>
<keyword evidence="2" id="KW-0812">Transmembrane</keyword>
<reference evidence="4" key="1">
    <citation type="submission" date="2023-07" db="EMBL/GenBank/DDBJ databases">
        <title>Novel species in the genus Lipingzhangella isolated from Sambhar Salt Lake.</title>
        <authorList>
            <person name="Jiya N."/>
            <person name="Kajale S."/>
            <person name="Sharma A."/>
        </authorList>
    </citation>
    <scope>NUCLEOTIDE SEQUENCE [LARGE SCALE GENOMIC DNA]</scope>
    <source>
        <strain evidence="4">LS1_29</strain>
    </source>
</reference>
<dbReference type="Proteomes" id="UP001250214">
    <property type="component" value="Unassembled WGS sequence"/>
</dbReference>
<feature type="transmembrane region" description="Helical" evidence="2">
    <location>
        <begin position="12"/>
        <end position="32"/>
    </location>
</feature>
<keyword evidence="2" id="KW-1133">Transmembrane helix</keyword>
<evidence type="ECO:0000256" key="1">
    <source>
        <dbReference type="SAM" id="MobiDB-lite"/>
    </source>
</evidence>
<evidence type="ECO:0000313" key="3">
    <source>
        <dbReference type="EMBL" id="MDS1271033.1"/>
    </source>
</evidence>
<proteinExistence type="predicted"/>
<dbReference type="RefSeq" id="WP_310912584.1">
    <property type="nucleotide sequence ID" value="NZ_JAVLVT010000005.1"/>
</dbReference>
<feature type="region of interest" description="Disordered" evidence="1">
    <location>
        <begin position="147"/>
        <end position="166"/>
    </location>
</feature>
<protein>
    <recommendedName>
        <fullName evidence="5">Integral membrane protein</fullName>
    </recommendedName>
</protein>
<feature type="transmembrane region" description="Helical" evidence="2">
    <location>
        <begin position="52"/>
        <end position="73"/>
    </location>
</feature>